<sequence length="122" mass="12874">MAVELQVKNTGAAVYSDALGNGLKRARYSQTFGDVKEGVIFSAVTANPGDSRKGVGLFEVPQDAKLTTLQLALKPARRANGRSPEALVVIRSDPLSWARGAPCPRSVPRLEPGGTGWNALSV</sequence>
<keyword evidence="2" id="KW-1185">Reference proteome</keyword>
<organism evidence="1 2">
    <name type="scientific">Herbidospora galbida</name>
    <dbReference type="NCBI Taxonomy" id="2575442"/>
    <lineage>
        <taxon>Bacteria</taxon>
        <taxon>Bacillati</taxon>
        <taxon>Actinomycetota</taxon>
        <taxon>Actinomycetes</taxon>
        <taxon>Streptosporangiales</taxon>
        <taxon>Streptosporangiaceae</taxon>
        <taxon>Herbidospora</taxon>
    </lineage>
</organism>
<comment type="caution">
    <text evidence="1">The sequence shown here is derived from an EMBL/GenBank/DDBJ whole genome shotgun (WGS) entry which is preliminary data.</text>
</comment>
<dbReference type="OrthoDB" id="166023at2"/>
<dbReference type="Proteomes" id="UP000308705">
    <property type="component" value="Unassembled WGS sequence"/>
</dbReference>
<name>A0A4U3MF37_9ACTN</name>
<evidence type="ECO:0000313" key="1">
    <source>
        <dbReference type="EMBL" id="TKK87159.1"/>
    </source>
</evidence>
<dbReference type="EMBL" id="SZQA01000017">
    <property type="protein sequence ID" value="TKK87159.1"/>
    <property type="molecule type" value="Genomic_DNA"/>
</dbReference>
<accession>A0A4U3MF37</accession>
<gene>
    <name evidence="1" type="ORF">FDA94_18760</name>
</gene>
<dbReference type="AlphaFoldDB" id="A0A4U3MF37"/>
<proteinExistence type="predicted"/>
<reference evidence="1 2" key="1">
    <citation type="submission" date="2019-04" db="EMBL/GenBank/DDBJ databases">
        <title>Herbidospora sp. NEAU-GS14.nov., a novel actinomycete isolated from soil.</title>
        <authorList>
            <person name="Han L."/>
        </authorList>
    </citation>
    <scope>NUCLEOTIDE SEQUENCE [LARGE SCALE GENOMIC DNA]</scope>
    <source>
        <strain evidence="1 2">NEAU-GS14</strain>
    </source>
</reference>
<protein>
    <submittedName>
        <fullName evidence="1">DUF4352 domain-containing protein</fullName>
    </submittedName>
</protein>
<evidence type="ECO:0000313" key="2">
    <source>
        <dbReference type="Proteomes" id="UP000308705"/>
    </source>
</evidence>